<evidence type="ECO:0000313" key="1">
    <source>
        <dbReference type="EMBL" id="QYI86520.1"/>
    </source>
</evidence>
<dbReference type="EMBL" id="MZ333456">
    <property type="protein sequence ID" value="QYI86520.1"/>
    <property type="molecule type" value="Genomic_DNA"/>
</dbReference>
<dbReference type="Proteomes" id="UP000827317">
    <property type="component" value="Segment"/>
</dbReference>
<sequence length="139" mass="15515">MENQNNEMKQMIENFTKEMTAKGYSILISAVSNDDVDNSVNVYVKTAAGGTPKGMGHSAKGAIELIENHIKPIVQANSECDCPNCNPEKYRKFDKKLKKRLDEVEMDFSSPEGFFESLAKSMKVAKELASEEMANENQD</sequence>
<reference evidence="1" key="1">
    <citation type="submission" date="2021-06" db="EMBL/GenBank/DDBJ databases">
        <title>Comparison of different enterococcal bacteriophages isolated from single source.</title>
        <authorList>
            <person name="Tkachev P.V."/>
            <person name="Azarov D.V."/>
            <person name="Goncharov N.E."/>
            <person name="Goncharov A.E."/>
            <person name="Suvorov A.N."/>
        </authorList>
    </citation>
    <scope>NUCLEOTIDE SEQUENCE [LARGE SCALE GENOMIC DNA]</scope>
</reference>
<name>A0AAE7WE41_9CAUD</name>
<accession>A0AAE7WE41</accession>
<organism evidence="1 2">
    <name type="scientific">Enterococcus phage VEsP-1</name>
    <dbReference type="NCBI Taxonomy" id="2859528"/>
    <lineage>
        <taxon>Viruses</taxon>
        <taxon>Duplodnaviria</taxon>
        <taxon>Heunggongvirae</taxon>
        <taxon>Uroviricota</taxon>
        <taxon>Caudoviricetes</taxon>
        <taxon>Vespunovirus</taxon>
        <taxon>Vespunovirus vesp1</taxon>
    </lineage>
</organism>
<evidence type="ECO:0000313" key="2">
    <source>
        <dbReference type="Proteomes" id="UP000827317"/>
    </source>
</evidence>
<keyword evidence="2" id="KW-1185">Reference proteome</keyword>
<proteinExistence type="predicted"/>
<protein>
    <submittedName>
        <fullName evidence="1">Uncharacterized protein</fullName>
    </submittedName>
</protein>